<dbReference type="Proteomes" id="UP000324800">
    <property type="component" value="Unassembled WGS sequence"/>
</dbReference>
<name>A0A5J4UF94_9EUKA</name>
<dbReference type="EMBL" id="SNRW01017013">
    <property type="protein sequence ID" value="KAA6368770.1"/>
    <property type="molecule type" value="Genomic_DNA"/>
</dbReference>
<accession>A0A5J4UF94</accession>
<proteinExistence type="predicted"/>
<sequence length="359" mass="41304">MATKEFESVRCVGNQNLSVSQSSQIINVLYPTEITDDMTDEQRKKRQINKILLAVQTNISENNSKCNNLTIGERIKDAITPLYNYKKHTDGKKGSKTGSAVDLGKCDDQLCVMDFDIKKDLSDEKITEIRNQIIENLPSNVGLVKTAHGGLHVYLDRDGYPLKNNSQIKIIKTDNFDVDIFAHNDENQRLVVLPKSTYKPQENNQRKTLKYEDLNNMKEKKNLATLNDVLDIYGIDLRAQFEEEKPIINNDGKLRKMRKEFADLLVDGICHLQIHNDAQKVEREITLLCLFTGLNGLAFVEGLQEEEIKQYIDDAYNKVQAQNNLTENAIQNWELKRSRFYSKANPWVLQKIVKYHNPQ</sequence>
<reference evidence="1 2" key="1">
    <citation type="submission" date="2019-03" db="EMBL/GenBank/DDBJ databases">
        <title>Single cell metagenomics reveals metabolic interactions within the superorganism composed of flagellate Streblomastix strix and complex community of Bacteroidetes bacteria on its surface.</title>
        <authorList>
            <person name="Treitli S.C."/>
            <person name="Kolisko M."/>
            <person name="Husnik F."/>
            <person name="Keeling P."/>
            <person name="Hampl V."/>
        </authorList>
    </citation>
    <scope>NUCLEOTIDE SEQUENCE [LARGE SCALE GENOMIC DNA]</scope>
    <source>
        <strain evidence="1">ST1C</strain>
    </source>
</reference>
<gene>
    <name evidence="1" type="ORF">EZS28_035703</name>
</gene>
<protein>
    <submittedName>
        <fullName evidence="1">Uncharacterized protein</fullName>
    </submittedName>
</protein>
<evidence type="ECO:0000313" key="1">
    <source>
        <dbReference type="EMBL" id="KAA6368770.1"/>
    </source>
</evidence>
<comment type="caution">
    <text evidence="1">The sequence shown here is derived from an EMBL/GenBank/DDBJ whole genome shotgun (WGS) entry which is preliminary data.</text>
</comment>
<organism evidence="1 2">
    <name type="scientific">Streblomastix strix</name>
    <dbReference type="NCBI Taxonomy" id="222440"/>
    <lineage>
        <taxon>Eukaryota</taxon>
        <taxon>Metamonada</taxon>
        <taxon>Preaxostyla</taxon>
        <taxon>Oxymonadida</taxon>
        <taxon>Streblomastigidae</taxon>
        <taxon>Streblomastix</taxon>
    </lineage>
</organism>
<dbReference type="AlphaFoldDB" id="A0A5J4UF94"/>
<evidence type="ECO:0000313" key="2">
    <source>
        <dbReference type="Proteomes" id="UP000324800"/>
    </source>
</evidence>
<dbReference type="SUPFAM" id="SSF56747">
    <property type="entry name" value="Prim-pol domain"/>
    <property type="match status" value="1"/>
</dbReference>